<protein>
    <submittedName>
        <fullName evidence="1">Uncharacterized protein</fullName>
    </submittedName>
</protein>
<dbReference type="AlphaFoldDB" id="A0A1F7RHJ1"/>
<comment type="caution">
    <text evidence="1">The sequence shown here is derived from an EMBL/GenBank/DDBJ whole genome shotgun (WGS) entry which is preliminary data.</text>
</comment>
<gene>
    <name evidence="1" type="ORF">A2042_09865</name>
</gene>
<evidence type="ECO:0000313" key="2">
    <source>
        <dbReference type="Proteomes" id="UP000178526"/>
    </source>
</evidence>
<organism evidence="1 2">
    <name type="scientific">Candidatus Schekmanbacteria bacterium GWA2_38_11</name>
    <dbReference type="NCBI Taxonomy" id="1817876"/>
    <lineage>
        <taxon>Bacteria</taxon>
        <taxon>Candidatus Schekmaniibacteriota</taxon>
    </lineage>
</organism>
<reference evidence="1 2" key="1">
    <citation type="journal article" date="2016" name="Nat. Commun.">
        <title>Thousands of microbial genomes shed light on interconnected biogeochemical processes in an aquifer system.</title>
        <authorList>
            <person name="Anantharaman K."/>
            <person name="Brown C.T."/>
            <person name="Hug L.A."/>
            <person name="Sharon I."/>
            <person name="Castelle C.J."/>
            <person name="Probst A.J."/>
            <person name="Thomas B.C."/>
            <person name="Singh A."/>
            <person name="Wilkins M.J."/>
            <person name="Karaoz U."/>
            <person name="Brodie E.L."/>
            <person name="Williams K.H."/>
            <person name="Hubbard S.S."/>
            <person name="Banfield J.F."/>
        </authorList>
    </citation>
    <scope>NUCLEOTIDE SEQUENCE [LARGE SCALE GENOMIC DNA]</scope>
</reference>
<evidence type="ECO:0000313" key="1">
    <source>
        <dbReference type="EMBL" id="OGL41035.1"/>
    </source>
</evidence>
<sequence>MGKFVTEDTVKVPKEEYRFLKELYRNVKRQSFLLRIDEAEKNLKAGKVKKVLIDKFIESI</sequence>
<proteinExistence type="predicted"/>
<dbReference type="EMBL" id="MGDB01000080">
    <property type="protein sequence ID" value="OGL41035.1"/>
    <property type="molecule type" value="Genomic_DNA"/>
</dbReference>
<accession>A0A1F7RHJ1</accession>
<name>A0A1F7RHJ1_9BACT</name>
<dbReference type="Proteomes" id="UP000178526">
    <property type="component" value="Unassembled WGS sequence"/>
</dbReference>